<dbReference type="AlphaFoldDB" id="A0A3F3PTX0"/>
<evidence type="ECO:0000313" key="3">
    <source>
        <dbReference type="Proteomes" id="UP000253729"/>
    </source>
</evidence>
<name>A0A3F3PTX0_9EURO</name>
<dbReference type="GeneID" id="38135685"/>
<dbReference type="RefSeq" id="XP_026623224.1">
    <property type="nucleotide sequence ID" value="XM_026767329.1"/>
</dbReference>
<accession>A0A3F3PTX0</accession>
<dbReference type="Proteomes" id="UP000253729">
    <property type="component" value="Unassembled WGS sequence"/>
</dbReference>
<dbReference type="EMBL" id="KZ852062">
    <property type="protein sequence ID" value="RDH30202.1"/>
    <property type="molecule type" value="Genomic_DNA"/>
</dbReference>
<gene>
    <name evidence="2" type="ORF">BDQ94DRAFT_149186</name>
</gene>
<keyword evidence="3" id="KW-1185">Reference proteome</keyword>
<keyword evidence="1" id="KW-1133">Transmembrane helix</keyword>
<keyword evidence="1" id="KW-0812">Transmembrane</keyword>
<sequence>MRMRTADTNEKLPARLLVVESKQVELKHLSWGLVSCLLVPTFHCLVACYYYPGRGPDVMAPIINPPTHVQTTYMYISVSTIFAPSLLLPAGGPCLGDNQ</sequence>
<reference evidence="2 3" key="1">
    <citation type="submission" date="2018-07" db="EMBL/GenBank/DDBJ databases">
        <title>The genomes of Aspergillus section Nigri reveals drivers in fungal speciation.</title>
        <authorList>
            <consortium name="DOE Joint Genome Institute"/>
            <person name="Vesth T.C."/>
            <person name="Nybo J."/>
            <person name="Theobald S."/>
            <person name="Brandl J."/>
            <person name="Frisvad J.C."/>
            <person name="Nielsen K.F."/>
            <person name="Lyhne E.K."/>
            <person name="Kogle M.E."/>
            <person name="Kuo A."/>
            <person name="Riley R."/>
            <person name="Clum A."/>
            <person name="Nolan M."/>
            <person name="Lipzen A."/>
            <person name="Salamov A."/>
            <person name="Henrissat B."/>
            <person name="Wiebenga A."/>
            <person name="De vries R.P."/>
            <person name="Grigoriev I.V."/>
            <person name="Mortensen U.H."/>
            <person name="Andersen M.R."/>
            <person name="Baker S.E."/>
        </authorList>
    </citation>
    <scope>NUCLEOTIDE SEQUENCE [LARGE SCALE GENOMIC DNA]</scope>
    <source>
        <strain evidence="2 3">CBS 139.54b</strain>
    </source>
</reference>
<proteinExistence type="predicted"/>
<protein>
    <submittedName>
        <fullName evidence="2">Uncharacterized protein</fullName>
    </submittedName>
</protein>
<evidence type="ECO:0000313" key="2">
    <source>
        <dbReference type="EMBL" id="RDH30202.1"/>
    </source>
</evidence>
<feature type="transmembrane region" description="Helical" evidence="1">
    <location>
        <begin position="31"/>
        <end position="52"/>
    </location>
</feature>
<organism evidence="2 3">
    <name type="scientific">Aspergillus welwitschiae</name>
    <dbReference type="NCBI Taxonomy" id="1341132"/>
    <lineage>
        <taxon>Eukaryota</taxon>
        <taxon>Fungi</taxon>
        <taxon>Dikarya</taxon>
        <taxon>Ascomycota</taxon>
        <taxon>Pezizomycotina</taxon>
        <taxon>Eurotiomycetes</taxon>
        <taxon>Eurotiomycetidae</taxon>
        <taxon>Eurotiales</taxon>
        <taxon>Aspergillaceae</taxon>
        <taxon>Aspergillus</taxon>
        <taxon>Aspergillus subgen. Circumdati</taxon>
    </lineage>
</organism>
<keyword evidence="1" id="KW-0472">Membrane</keyword>
<feature type="transmembrane region" description="Helical" evidence="1">
    <location>
        <begin position="72"/>
        <end position="95"/>
    </location>
</feature>
<evidence type="ECO:0000256" key="1">
    <source>
        <dbReference type="SAM" id="Phobius"/>
    </source>
</evidence>